<sequence>MDYECTLLSSLEEQSTAFNWTIENRNLIANTPGKFKPKPFTLIDSSVKCSMRIMSQNKNFPGVIFIITNCLKSRKIKYATLLLRRQKENLAIASPYVLAMFSKNLKESTESVVDLTKDIDVTLEI</sequence>
<dbReference type="AlphaFoldDB" id="A0A232F7M6"/>
<dbReference type="Proteomes" id="UP000215335">
    <property type="component" value="Unassembled WGS sequence"/>
</dbReference>
<accession>A0A232F7M6</accession>
<dbReference type="EMBL" id="NNAY01000710">
    <property type="protein sequence ID" value="OXU26854.1"/>
    <property type="molecule type" value="Genomic_DNA"/>
</dbReference>
<organism evidence="1 2">
    <name type="scientific">Trichomalopsis sarcophagae</name>
    <dbReference type="NCBI Taxonomy" id="543379"/>
    <lineage>
        <taxon>Eukaryota</taxon>
        <taxon>Metazoa</taxon>
        <taxon>Ecdysozoa</taxon>
        <taxon>Arthropoda</taxon>
        <taxon>Hexapoda</taxon>
        <taxon>Insecta</taxon>
        <taxon>Pterygota</taxon>
        <taxon>Neoptera</taxon>
        <taxon>Endopterygota</taxon>
        <taxon>Hymenoptera</taxon>
        <taxon>Apocrita</taxon>
        <taxon>Proctotrupomorpha</taxon>
        <taxon>Chalcidoidea</taxon>
        <taxon>Pteromalidae</taxon>
        <taxon>Pteromalinae</taxon>
        <taxon>Trichomalopsis</taxon>
    </lineage>
</organism>
<keyword evidence="2" id="KW-1185">Reference proteome</keyword>
<gene>
    <name evidence="1" type="ORF">TSAR_015800</name>
</gene>
<name>A0A232F7M6_9HYME</name>
<evidence type="ECO:0000313" key="2">
    <source>
        <dbReference type="Proteomes" id="UP000215335"/>
    </source>
</evidence>
<reference evidence="1 2" key="1">
    <citation type="journal article" date="2017" name="Curr. Biol.">
        <title>The Evolution of Venom by Co-option of Single-Copy Genes.</title>
        <authorList>
            <person name="Martinson E.O."/>
            <person name="Mrinalini"/>
            <person name="Kelkar Y.D."/>
            <person name="Chang C.H."/>
            <person name="Werren J.H."/>
        </authorList>
    </citation>
    <scope>NUCLEOTIDE SEQUENCE [LARGE SCALE GENOMIC DNA]</scope>
    <source>
        <strain evidence="1 2">Alberta</strain>
        <tissue evidence="1">Whole body</tissue>
    </source>
</reference>
<protein>
    <submittedName>
        <fullName evidence="1">Uncharacterized protein</fullName>
    </submittedName>
</protein>
<proteinExistence type="predicted"/>
<evidence type="ECO:0000313" key="1">
    <source>
        <dbReference type="EMBL" id="OXU26854.1"/>
    </source>
</evidence>
<comment type="caution">
    <text evidence="1">The sequence shown here is derived from an EMBL/GenBank/DDBJ whole genome shotgun (WGS) entry which is preliminary data.</text>
</comment>